<sequence length="200" mass="24359">MERVSEFKYLGYIFNERATDKAQVREVMRKANKVVGSVWGIGKKKWGGKFGRRMMMFENTVVMYGAEIWEWKEQEEVERVQEKYLRWVLGVDRETPGYIMREECKRSKLRVRAAKRNGYASEEVERLRAEGRWMCAELSERDTDTDKQKRRERIRDSRYNRKHEKCMTHDVPEYLERQSAKERKMMARFRCGNEERENRY</sequence>
<reference evidence="1" key="2">
    <citation type="submission" date="2021-08" db="EMBL/GenBank/DDBJ databases">
        <authorList>
            <person name="Eriksson T."/>
        </authorList>
    </citation>
    <scope>NUCLEOTIDE SEQUENCE</scope>
    <source>
        <strain evidence="1">Stoneville</strain>
        <tissue evidence="1">Whole head</tissue>
    </source>
</reference>
<reference evidence="1" key="1">
    <citation type="journal article" date="2020" name="J Insects Food Feed">
        <title>The yellow mealworm (Tenebrio molitor) genome: a resource for the emerging insects as food and feed industry.</title>
        <authorList>
            <person name="Eriksson T."/>
            <person name="Andere A."/>
            <person name="Kelstrup H."/>
            <person name="Emery V."/>
            <person name="Picard C."/>
        </authorList>
    </citation>
    <scope>NUCLEOTIDE SEQUENCE</scope>
    <source>
        <strain evidence="1">Stoneville</strain>
        <tissue evidence="1">Whole head</tissue>
    </source>
</reference>
<dbReference type="EMBL" id="JABDTM020008559">
    <property type="protein sequence ID" value="KAH0821282.1"/>
    <property type="molecule type" value="Genomic_DNA"/>
</dbReference>
<gene>
    <name evidence="1" type="ORF">GEV33_001509</name>
</gene>
<proteinExistence type="predicted"/>
<dbReference type="AlphaFoldDB" id="A0A8J6HVC4"/>
<keyword evidence="2" id="KW-1185">Reference proteome</keyword>
<name>A0A8J6HVC4_TENMO</name>
<organism evidence="1 2">
    <name type="scientific">Tenebrio molitor</name>
    <name type="common">Yellow mealworm beetle</name>
    <dbReference type="NCBI Taxonomy" id="7067"/>
    <lineage>
        <taxon>Eukaryota</taxon>
        <taxon>Metazoa</taxon>
        <taxon>Ecdysozoa</taxon>
        <taxon>Arthropoda</taxon>
        <taxon>Hexapoda</taxon>
        <taxon>Insecta</taxon>
        <taxon>Pterygota</taxon>
        <taxon>Neoptera</taxon>
        <taxon>Endopterygota</taxon>
        <taxon>Coleoptera</taxon>
        <taxon>Polyphaga</taxon>
        <taxon>Cucujiformia</taxon>
        <taxon>Tenebrionidae</taxon>
        <taxon>Tenebrio</taxon>
    </lineage>
</organism>
<protein>
    <submittedName>
        <fullName evidence="1">Uncharacterized protein</fullName>
    </submittedName>
</protein>
<evidence type="ECO:0000313" key="1">
    <source>
        <dbReference type="EMBL" id="KAH0821282.1"/>
    </source>
</evidence>
<accession>A0A8J6HVC4</accession>
<comment type="caution">
    <text evidence="1">The sequence shown here is derived from an EMBL/GenBank/DDBJ whole genome shotgun (WGS) entry which is preliminary data.</text>
</comment>
<evidence type="ECO:0000313" key="2">
    <source>
        <dbReference type="Proteomes" id="UP000719412"/>
    </source>
</evidence>
<dbReference type="Proteomes" id="UP000719412">
    <property type="component" value="Unassembled WGS sequence"/>
</dbReference>